<dbReference type="EMBL" id="CP035282">
    <property type="protein sequence ID" value="QAT61993.1"/>
    <property type="molecule type" value="Genomic_DNA"/>
</dbReference>
<feature type="transmembrane region" description="Helical" evidence="1">
    <location>
        <begin position="12"/>
        <end position="31"/>
    </location>
</feature>
<dbReference type="KEGG" id="spoa:EQM13_10545"/>
<dbReference type="Proteomes" id="UP000287969">
    <property type="component" value="Chromosome"/>
</dbReference>
<keyword evidence="1" id="KW-1133">Transmembrane helix</keyword>
<evidence type="ECO:0000256" key="1">
    <source>
        <dbReference type="SAM" id="Phobius"/>
    </source>
</evidence>
<name>A0A410QD95_9FIRM</name>
<reference evidence="3" key="1">
    <citation type="submission" date="2019-01" db="EMBL/GenBank/DDBJ databases">
        <title>Draft genomes of a novel of Sporanaerobacter strains.</title>
        <authorList>
            <person name="Ma S."/>
        </authorList>
    </citation>
    <scope>NUCLEOTIDE SEQUENCE [LARGE SCALE GENOMIC DNA]</scope>
    <source>
        <strain evidence="3">NJN-17</strain>
    </source>
</reference>
<keyword evidence="1" id="KW-0472">Membrane</keyword>
<keyword evidence="3" id="KW-1185">Reference proteome</keyword>
<evidence type="ECO:0000313" key="2">
    <source>
        <dbReference type="EMBL" id="QAT61993.1"/>
    </source>
</evidence>
<dbReference type="RefSeq" id="WP_128752631.1">
    <property type="nucleotide sequence ID" value="NZ_CP035282.1"/>
</dbReference>
<dbReference type="AlphaFoldDB" id="A0A410QD95"/>
<feature type="transmembrane region" description="Helical" evidence="1">
    <location>
        <begin position="104"/>
        <end position="121"/>
    </location>
</feature>
<sequence>MERFLDKISSYNLLNNLLPGVILCFLIRKRIKYSLLLGNSLVENLFVYYFIGIVVSRFGSVVVEPICKKLKIITFMPYDNFVLASYKDPKVDILSETNNTYRTFLSLFIVYGIFIIWNALIRDCLFIKRWQNLFLCMALIILFALSYNKQINYINRRIKVTIENEEKNNCM</sequence>
<gene>
    <name evidence="2" type="ORF">EQM13_10545</name>
</gene>
<protein>
    <submittedName>
        <fullName evidence="2">Uncharacterized protein</fullName>
    </submittedName>
</protein>
<proteinExistence type="predicted"/>
<dbReference type="OrthoDB" id="1447784at2"/>
<organism evidence="2 3">
    <name type="scientific">Acidilutibacter cellobiosedens</name>
    <dbReference type="NCBI Taxonomy" id="2507161"/>
    <lineage>
        <taxon>Bacteria</taxon>
        <taxon>Bacillati</taxon>
        <taxon>Bacillota</taxon>
        <taxon>Tissierellia</taxon>
        <taxon>Tissierellales</taxon>
        <taxon>Acidilutibacteraceae</taxon>
        <taxon>Acidilutibacter</taxon>
    </lineage>
</organism>
<accession>A0A410QD95</accession>
<feature type="transmembrane region" description="Helical" evidence="1">
    <location>
        <begin position="127"/>
        <end position="147"/>
    </location>
</feature>
<keyword evidence="1" id="KW-0812">Transmembrane</keyword>
<feature type="transmembrane region" description="Helical" evidence="1">
    <location>
        <begin position="46"/>
        <end position="67"/>
    </location>
</feature>
<evidence type="ECO:0000313" key="3">
    <source>
        <dbReference type="Proteomes" id="UP000287969"/>
    </source>
</evidence>